<protein>
    <submittedName>
        <fullName evidence="5">Oidioi.mRNA.OKI2018_I69.PAR.g11630.t1.cds</fullName>
    </submittedName>
</protein>
<feature type="region of interest" description="Disordered" evidence="3">
    <location>
        <begin position="952"/>
        <end position="988"/>
    </location>
</feature>
<feature type="repeat" description="RCC1" evidence="2">
    <location>
        <begin position="245"/>
        <end position="301"/>
    </location>
</feature>
<gene>
    <name evidence="5" type="ORF">OKIOD_LOCUS3188</name>
</gene>
<dbReference type="Pfam" id="PF00415">
    <property type="entry name" value="RCC1"/>
    <property type="match status" value="2"/>
</dbReference>
<dbReference type="InterPro" id="IPR000210">
    <property type="entry name" value="BTB/POZ_dom"/>
</dbReference>
<feature type="compositionally biased region" description="Polar residues" evidence="3">
    <location>
        <begin position="890"/>
        <end position="906"/>
    </location>
</feature>
<evidence type="ECO:0000256" key="1">
    <source>
        <dbReference type="ARBA" id="ARBA00022737"/>
    </source>
</evidence>
<feature type="compositionally biased region" description="Basic and acidic residues" evidence="3">
    <location>
        <begin position="955"/>
        <end position="967"/>
    </location>
</feature>
<organism evidence="5 6">
    <name type="scientific">Oikopleura dioica</name>
    <name type="common">Tunicate</name>
    <dbReference type="NCBI Taxonomy" id="34765"/>
    <lineage>
        <taxon>Eukaryota</taxon>
        <taxon>Metazoa</taxon>
        <taxon>Chordata</taxon>
        <taxon>Tunicata</taxon>
        <taxon>Appendicularia</taxon>
        <taxon>Copelata</taxon>
        <taxon>Oikopleuridae</taxon>
        <taxon>Oikopleura</taxon>
    </lineage>
</organism>
<name>A0ABN7RWZ0_OIKDI</name>
<dbReference type="InterPro" id="IPR051625">
    <property type="entry name" value="Signaling_Regulatory_Domain"/>
</dbReference>
<dbReference type="Gene3D" id="2.130.10.30">
    <property type="entry name" value="Regulator of chromosome condensation 1/beta-lactamase-inhibitor protein II"/>
    <property type="match status" value="1"/>
</dbReference>
<evidence type="ECO:0000313" key="5">
    <source>
        <dbReference type="EMBL" id="CAG5087769.1"/>
    </source>
</evidence>
<evidence type="ECO:0000259" key="4">
    <source>
        <dbReference type="PROSITE" id="PS50097"/>
    </source>
</evidence>
<feature type="repeat" description="RCC1" evidence="2">
    <location>
        <begin position="191"/>
        <end position="244"/>
    </location>
</feature>
<keyword evidence="6" id="KW-1185">Reference proteome</keyword>
<feature type="compositionally biased region" description="Low complexity" evidence="3">
    <location>
        <begin position="859"/>
        <end position="878"/>
    </location>
</feature>
<dbReference type="PROSITE" id="PS50097">
    <property type="entry name" value="BTB"/>
    <property type="match status" value="1"/>
</dbReference>
<feature type="region of interest" description="Disordered" evidence="3">
    <location>
        <begin position="839"/>
        <end position="924"/>
    </location>
</feature>
<proteinExistence type="predicted"/>
<dbReference type="Gene3D" id="3.30.710.10">
    <property type="entry name" value="Potassium Channel Kv1.1, Chain A"/>
    <property type="match status" value="1"/>
</dbReference>
<dbReference type="SUPFAM" id="SSF50985">
    <property type="entry name" value="RCC1/BLIP-II"/>
    <property type="match status" value="1"/>
</dbReference>
<dbReference type="SMART" id="SM00225">
    <property type="entry name" value="BTB"/>
    <property type="match status" value="1"/>
</dbReference>
<dbReference type="InterPro" id="IPR009091">
    <property type="entry name" value="RCC1/BLIP-II"/>
</dbReference>
<dbReference type="Proteomes" id="UP001158576">
    <property type="component" value="Chromosome PAR"/>
</dbReference>
<dbReference type="InterPro" id="IPR011333">
    <property type="entry name" value="SKP1/BTB/POZ_sf"/>
</dbReference>
<accession>A0ABN7RWZ0</accession>
<dbReference type="PANTHER" id="PTHR22872">
    <property type="entry name" value="BTK-BINDING PROTEIN-RELATED"/>
    <property type="match status" value="1"/>
</dbReference>
<dbReference type="EMBL" id="OU015568">
    <property type="protein sequence ID" value="CAG5087769.1"/>
    <property type="molecule type" value="Genomic_DNA"/>
</dbReference>
<dbReference type="PANTHER" id="PTHR22872:SF2">
    <property type="entry name" value="INHIBITOR OF BRUTON TYROSINE KINASE"/>
    <property type="match status" value="1"/>
</dbReference>
<evidence type="ECO:0000313" key="6">
    <source>
        <dbReference type="Proteomes" id="UP001158576"/>
    </source>
</evidence>
<dbReference type="Pfam" id="PF00651">
    <property type="entry name" value="BTB"/>
    <property type="match status" value="1"/>
</dbReference>
<dbReference type="SUPFAM" id="SSF54695">
    <property type="entry name" value="POZ domain"/>
    <property type="match status" value="1"/>
</dbReference>
<keyword evidence="1" id="KW-0677">Repeat</keyword>
<evidence type="ECO:0000256" key="3">
    <source>
        <dbReference type="SAM" id="MobiDB-lite"/>
    </source>
</evidence>
<dbReference type="InterPro" id="IPR000408">
    <property type="entry name" value="Reg_chr_condens"/>
</dbReference>
<dbReference type="PROSITE" id="PS50012">
    <property type="entry name" value="RCC1_3"/>
    <property type="match status" value="2"/>
</dbReference>
<dbReference type="PRINTS" id="PR00633">
    <property type="entry name" value="RCCNDNSATION"/>
</dbReference>
<reference evidence="5 6" key="1">
    <citation type="submission" date="2021-04" db="EMBL/GenBank/DDBJ databases">
        <authorList>
            <person name="Bliznina A."/>
        </authorList>
    </citation>
    <scope>NUCLEOTIDE SEQUENCE [LARGE SCALE GENOMIC DNA]</scope>
</reference>
<sequence>MTRSLFLKQAQEFLLSWARCVEFIPDLEEITSIADDFYPKLLSESDENDIGIAHLICTSGPEWLLEIIIKHPGLYLGPDRENGWNPAHRAAYFGNMRALKTLYTFDKKLFHLTDFTGATAVDFLTEQSLTHCDYETSRRQLQTWGQNQNYTLGSSSEAARRYPDIIQLPKNTVVVHASFSKFHGICLDSLGKVYSWGVQSNQKGRLGYPSPPAVLNPKRIIFPEAVKISYVATSDNHSVLISDNGRAYVFGSNSHGQLGLGADTQFVESPRLVHVMNRKAKVQNFTKAAAGVFHSALINGNDVYTCGRDIGQLGHGLINKKYDVFTKIASLEDCGEITKVVSTDAAIAVLASRSFTSQDGRKSGDVWLIENGDSRKVLKVDGIIEMSISGGRTKKSADCSWRSSEPSIVVLSRVQAAKNRQYGYIHIWKPSFGYFSPRSICFNDPPPGIFPIVSASIFECGERILLAGNDGQCYIAKYSKEKVEKYDAAYIDKRVKENQKSICFYIQAEMKDPKPADIYELERIHGASHVSKVFAEENGRTFALLRALPKVGKPTENDLEEAQSCDLVDDLLGYYKSGGSGGDLILNFQFFVDKDLFLLRFGDKDLSNEDISEEDIWKIYHNVPISSGALESPPVELRRLPENVTIKCIDGEIKANNLILLARSEYFRAMFGAGVSWKESSSLEVELEVQLEIMRSFIEFCYTDELPSASESIGQLLVLSDRFLAQSLRSKCENALAIVLNTEICPKLAMSLFGFALETGAHYLASKCAKILVPNLVVLLETGGLDALSLDELEALSAFYQEEVFAQVERKMNENDELELSNPEILQQLVRECKLLMKSPKSRRPSRKISEKSDISANSPLTPLKELSESLESTSITPKSKSRPQRTRLDLTSPSPQRILSPTSPKSWGDITSPRTPSGSFSLRDIIEEDAKTTTPTRPVKIKGAFTPIRRKHAKGQDLVREERERAQQAASFSPQSPWGKARPVKIQDPCIGDPFPSPSTSFTVKSPSQLTSSPVVSNTDRLDEIIRKQSAAEQNRKKVKSKSLKTINIEERAIEELKAMYAEKFPYDIITVKRAHLDVSAPVWTKS</sequence>
<evidence type="ECO:0000256" key="2">
    <source>
        <dbReference type="PROSITE-ProRule" id="PRU00235"/>
    </source>
</evidence>
<feature type="domain" description="BTB" evidence="4">
    <location>
        <begin position="642"/>
        <end position="710"/>
    </location>
</feature>